<dbReference type="CDD" id="cd00063">
    <property type="entry name" value="FN3"/>
    <property type="match status" value="1"/>
</dbReference>
<dbReference type="InterPro" id="IPR003961">
    <property type="entry name" value="FN3_dom"/>
</dbReference>
<dbReference type="InterPro" id="IPR003598">
    <property type="entry name" value="Ig_sub2"/>
</dbReference>
<dbReference type="GO" id="GO:0008046">
    <property type="term" value="F:axon guidance receptor activity"/>
    <property type="evidence" value="ECO:0007669"/>
    <property type="project" value="TreeGrafter"/>
</dbReference>
<dbReference type="PROSITE" id="PS50835">
    <property type="entry name" value="IG_LIKE"/>
    <property type="match status" value="3"/>
</dbReference>
<dbReference type="PANTHER" id="PTHR45080:SF38">
    <property type="entry name" value="FI23916P1-RELATED"/>
    <property type="match status" value="1"/>
</dbReference>
<dbReference type="InterPro" id="IPR003599">
    <property type="entry name" value="Ig_sub"/>
</dbReference>
<keyword evidence="2" id="KW-1015">Disulfide bond</keyword>
<evidence type="ECO:0000256" key="5">
    <source>
        <dbReference type="SAM" id="SignalP"/>
    </source>
</evidence>
<name>A0A9N9QL23_9CUCU</name>
<evidence type="ECO:0000313" key="7">
    <source>
        <dbReference type="EMBL" id="CAG9763061.1"/>
    </source>
</evidence>
<feature type="domain" description="Ig-like" evidence="6">
    <location>
        <begin position="89"/>
        <end position="154"/>
    </location>
</feature>
<feature type="compositionally biased region" description="Acidic residues" evidence="4">
    <location>
        <begin position="53"/>
        <end position="66"/>
    </location>
</feature>
<dbReference type="GO" id="GO:0030424">
    <property type="term" value="C:axon"/>
    <property type="evidence" value="ECO:0007669"/>
    <property type="project" value="TreeGrafter"/>
</dbReference>
<feature type="compositionally biased region" description="Basic residues" evidence="4">
    <location>
        <begin position="456"/>
        <end position="468"/>
    </location>
</feature>
<feature type="compositionally biased region" description="Polar residues" evidence="4">
    <location>
        <begin position="473"/>
        <end position="484"/>
    </location>
</feature>
<proteinExistence type="predicted"/>
<dbReference type="InterPro" id="IPR050958">
    <property type="entry name" value="Cell_Adh-Cytoskel_Orgn"/>
</dbReference>
<organism evidence="7 8">
    <name type="scientific">Ceutorhynchus assimilis</name>
    <name type="common">cabbage seed weevil</name>
    <dbReference type="NCBI Taxonomy" id="467358"/>
    <lineage>
        <taxon>Eukaryota</taxon>
        <taxon>Metazoa</taxon>
        <taxon>Ecdysozoa</taxon>
        <taxon>Arthropoda</taxon>
        <taxon>Hexapoda</taxon>
        <taxon>Insecta</taxon>
        <taxon>Pterygota</taxon>
        <taxon>Neoptera</taxon>
        <taxon>Endopterygota</taxon>
        <taxon>Coleoptera</taxon>
        <taxon>Polyphaga</taxon>
        <taxon>Cucujiformia</taxon>
        <taxon>Curculionidae</taxon>
        <taxon>Ceutorhynchinae</taxon>
        <taxon>Ceutorhynchus</taxon>
    </lineage>
</organism>
<dbReference type="PANTHER" id="PTHR45080">
    <property type="entry name" value="CONTACTIN 5"/>
    <property type="match status" value="1"/>
</dbReference>
<dbReference type="InterPro" id="IPR036116">
    <property type="entry name" value="FN3_sf"/>
</dbReference>
<dbReference type="Pfam" id="PF07679">
    <property type="entry name" value="I-set"/>
    <property type="match status" value="1"/>
</dbReference>
<gene>
    <name evidence="7" type="ORF">CEUTPL_LOCUS3731</name>
</gene>
<dbReference type="EMBL" id="OU892289">
    <property type="protein sequence ID" value="CAG9763061.1"/>
    <property type="molecule type" value="Genomic_DNA"/>
</dbReference>
<dbReference type="AlphaFoldDB" id="A0A9N9QL23"/>
<dbReference type="GO" id="GO:0043025">
    <property type="term" value="C:neuronal cell body"/>
    <property type="evidence" value="ECO:0007669"/>
    <property type="project" value="TreeGrafter"/>
</dbReference>
<feature type="domain" description="Ig-like" evidence="6">
    <location>
        <begin position="261"/>
        <end position="350"/>
    </location>
</feature>
<dbReference type="OrthoDB" id="6159398at2759"/>
<keyword evidence="8" id="KW-1185">Reference proteome</keyword>
<evidence type="ECO:0000256" key="3">
    <source>
        <dbReference type="ARBA" id="ARBA00023319"/>
    </source>
</evidence>
<dbReference type="Proteomes" id="UP001152799">
    <property type="component" value="Chromosome 13"/>
</dbReference>
<sequence>MKFSVGLCLVLVVLDGAISAGIPKKDGLKNDEDTYGALVDIDENIQQDQVDYYEDPDEDSAAEEPPADTGGSSDVKVVSKPQTFVQQIGEVIRLPCQSSSKDEPIRVWTRNSNTLVFQGHINIANKKNYKLLPNGALEIILEGVEDFGDYTCKLAVTEIDQPEVLHHVYQKQQPGIKGISAVDNKHVFDMGETLTLTCQATGYPKPRITWHKNNEWLGTEGETLTIQNLRPKHAGSYRCLADNDVGHPAHEHYEVYINHVPIINVEKYIVNSDHESDAEFVCDVKAYPIAVVNWQRDGQNIVSKEPKITLERRKNNERNVLIVKNINENDFGVYTCVATNALGHQSKNVSLVKTPVVRKFEKSPTNETIKDVILQWRVESKQPISSHEVQYRRKGESSWKTITPEVNGAENDVYLIKHALKNLEPGDYETRARSKNNHGWSEYSDVVPFQGVLAKHGSHHAKTKHAKKEQKTQDSPLDTPPAQQRTEESSSVVGESISSSSTISSSLVLLASLIFIHVRQ</sequence>
<feature type="region of interest" description="Disordered" evidence="4">
    <location>
        <begin position="455"/>
        <end position="496"/>
    </location>
</feature>
<evidence type="ECO:0000256" key="2">
    <source>
        <dbReference type="ARBA" id="ARBA00023157"/>
    </source>
</evidence>
<dbReference type="InterPro" id="IPR013098">
    <property type="entry name" value="Ig_I-set"/>
</dbReference>
<accession>A0A9N9QL23</accession>
<evidence type="ECO:0000259" key="6">
    <source>
        <dbReference type="PROSITE" id="PS50835"/>
    </source>
</evidence>
<dbReference type="SUPFAM" id="SSF49265">
    <property type="entry name" value="Fibronectin type III"/>
    <property type="match status" value="1"/>
</dbReference>
<feature type="signal peptide" evidence="5">
    <location>
        <begin position="1"/>
        <end position="19"/>
    </location>
</feature>
<feature type="domain" description="Ig-like" evidence="6">
    <location>
        <begin position="174"/>
        <end position="258"/>
    </location>
</feature>
<dbReference type="SMART" id="SM00409">
    <property type="entry name" value="IG"/>
    <property type="match status" value="3"/>
</dbReference>
<dbReference type="SUPFAM" id="SSF48726">
    <property type="entry name" value="Immunoglobulin"/>
    <property type="match status" value="3"/>
</dbReference>
<reference evidence="7" key="1">
    <citation type="submission" date="2022-01" db="EMBL/GenBank/DDBJ databases">
        <authorList>
            <person name="King R."/>
        </authorList>
    </citation>
    <scope>NUCLEOTIDE SEQUENCE</scope>
</reference>
<keyword evidence="1" id="KW-0677">Repeat</keyword>
<dbReference type="InterPro" id="IPR007110">
    <property type="entry name" value="Ig-like_dom"/>
</dbReference>
<dbReference type="FunFam" id="2.60.40.10:FF:000032">
    <property type="entry name" value="palladin isoform X1"/>
    <property type="match status" value="1"/>
</dbReference>
<dbReference type="GO" id="GO:0050808">
    <property type="term" value="P:synapse organization"/>
    <property type="evidence" value="ECO:0007669"/>
    <property type="project" value="TreeGrafter"/>
</dbReference>
<feature type="region of interest" description="Disordered" evidence="4">
    <location>
        <begin position="53"/>
        <end position="76"/>
    </location>
</feature>
<dbReference type="InterPro" id="IPR036179">
    <property type="entry name" value="Ig-like_dom_sf"/>
</dbReference>
<protein>
    <recommendedName>
        <fullName evidence="6">Ig-like domain-containing protein</fullName>
    </recommendedName>
</protein>
<dbReference type="Pfam" id="PF13927">
    <property type="entry name" value="Ig_3"/>
    <property type="match status" value="1"/>
</dbReference>
<evidence type="ECO:0000256" key="4">
    <source>
        <dbReference type="SAM" id="MobiDB-lite"/>
    </source>
</evidence>
<keyword evidence="5" id="KW-0732">Signal</keyword>
<dbReference type="Gene3D" id="2.60.40.10">
    <property type="entry name" value="Immunoglobulins"/>
    <property type="match status" value="4"/>
</dbReference>
<feature type="chain" id="PRO_5040449470" description="Ig-like domain-containing protein" evidence="5">
    <location>
        <begin position="20"/>
        <end position="520"/>
    </location>
</feature>
<dbReference type="CDD" id="cd00096">
    <property type="entry name" value="Ig"/>
    <property type="match status" value="2"/>
</dbReference>
<dbReference type="InterPro" id="IPR013783">
    <property type="entry name" value="Ig-like_fold"/>
</dbReference>
<evidence type="ECO:0000256" key="1">
    <source>
        <dbReference type="ARBA" id="ARBA00022737"/>
    </source>
</evidence>
<evidence type="ECO:0000313" key="8">
    <source>
        <dbReference type="Proteomes" id="UP001152799"/>
    </source>
</evidence>
<dbReference type="GO" id="GO:0005886">
    <property type="term" value="C:plasma membrane"/>
    <property type="evidence" value="ECO:0007669"/>
    <property type="project" value="TreeGrafter"/>
</dbReference>
<dbReference type="SMART" id="SM00408">
    <property type="entry name" value="IGc2"/>
    <property type="match status" value="3"/>
</dbReference>
<dbReference type="GO" id="GO:0007156">
    <property type="term" value="P:homophilic cell adhesion via plasma membrane adhesion molecules"/>
    <property type="evidence" value="ECO:0007669"/>
    <property type="project" value="TreeGrafter"/>
</dbReference>
<keyword evidence="3" id="KW-0393">Immunoglobulin domain</keyword>